<feature type="region of interest" description="Disordered" evidence="1">
    <location>
        <begin position="27"/>
        <end position="73"/>
    </location>
</feature>
<proteinExistence type="predicted"/>
<feature type="compositionally biased region" description="Acidic residues" evidence="1">
    <location>
        <begin position="208"/>
        <end position="221"/>
    </location>
</feature>
<feature type="compositionally biased region" description="Basic and acidic residues" evidence="1">
    <location>
        <begin position="198"/>
        <end position="207"/>
    </location>
</feature>
<feature type="domain" description="Heterokaryon incompatibility" evidence="2">
    <location>
        <begin position="382"/>
        <end position="542"/>
    </location>
</feature>
<evidence type="ECO:0000313" key="3">
    <source>
        <dbReference type="EMBL" id="RTE85070.1"/>
    </source>
</evidence>
<sequence length="830" mass="92715">MDSSDGYQSSESGSIFVFRRTWYDSSSENEDFIDPGHGPLDESSSEGNSRSSSEAHSDSSEAQADAEDVGKRPTEVGLKTRLRATSSCCSVCGDLNLCNWDQRFMRTVDRITAWSVGSSSRKIGDVDIHNKDQMGLTRVTTVERLMQSSINCSKCCVILKGVSTHLNLEPDARLEFRSSPGGPLFVVHPLLVGSSEYHSSDSSHLDGYESDDDQTEDDGDSEGIHSHDEQDQGSESESEGESGQSQGSQEHSDDNDSDVLDSYFSQFGFSSDDEDLNETIEFYVQPGNALDSYHVQFTPRELHLTRFKGSPSPGTAVGTARTLPAGFTFKDAALVSEWLEDCEQNHKTCKKPTPNLPTRVLFIGSDVRLPHLYEGQNEEARYTALSHCWGGGEHRPPSTTRKTLAKHKEAIDWADLPPTFTDAMAVTRLLGIEYIWIDSLCIIQDDTDDWVRESANMANIYQQAVLTISADGAADSYAGLFNTVSKRTAAEPKKIQWTDGCHEQDLYTRLTDLPPKSVRTHSIATVNIEENPLRGRAWALQEWLVSSRVVHFTKGELIWECKKVHRCECQVVAKECSSNWMIQTKSQFIGFHRKRNHTMVNWQGVVREFTNRLITKDTDRLPALSGIAALAKPNAADDYLAGIWKSNLPSSLVWTRLDEGSMRRQEYYAPTWSWASIIGPTIELYLDCSPIAEVVSLSKELASANPFGPLKSASITIKSPIARFPSHVRLEGEPRLVFRDASNTFLGRLTLDVTERLEITTIHEIVIALIGYHGQYRGQYITGLALKQGEEHESGFRRVGFVEIIVKPSRTWRRDVSYALRTRNKVITIV</sequence>
<comment type="caution">
    <text evidence="3">The sequence shown here is derived from an EMBL/GenBank/DDBJ whole genome shotgun (WGS) entry which is preliminary data.</text>
</comment>
<dbReference type="Proteomes" id="UP000287124">
    <property type="component" value="Unassembled WGS sequence"/>
</dbReference>
<organism evidence="3 4">
    <name type="scientific">Fusarium euwallaceae</name>
    <dbReference type="NCBI Taxonomy" id="1147111"/>
    <lineage>
        <taxon>Eukaryota</taxon>
        <taxon>Fungi</taxon>
        <taxon>Dikarya</taxon>
        <taxon>Ascomycota</taxon>
        <taxon>Pezizomycotina</taxon>
        <taxon>Sordariomycetes</taxon>
        <taxon>Hypocreomycetidae</taxon>
        <taxon>Hypocreales</taxon>
        <taxon>Nectriaceae</taxon>
        <taxon>Fusarium</taxon>
        <taxon>Fusarium solani species complex</taxon>
    </lineage>
</organism>
<evidence type="ECO:0000259" key="2">
    <source>
        <dbReference type="Pfam" id="PF06985"/>
    </source>
</evidence>
<gene>
    <name evidence="3" type="ORF">BHE90_000393</name>
</gene>
<keyword evidence="4" id="KW-1185">Reference proteome</keyword>
<feature type="compositionally biased region" description="Acidic residues" evidence="1">
    <location>
        <begin position="231"/>
        <end position="240"/>
    </location>
</feature>
<dbReference type="EMBL" id="MIKF01000003">
    <property type="protein sequence ID" value="RTE85070.1"/>
    <property type="molecule type" value="Genomic_DNA"/>
</dbReference>
<feature type="region of interest" description="Disordered" evidence="1">
    <location>
        <begin position="198"/>
        <end position="263"/>
    </location>
</feature>
<dbReference type="PANTHER" id="PTHR33112">
    <property type="entry name" value="DOMAIN PROTEIN, PUTATIVE-RELATED"/>
    <property type="match status" value="1"/>
</dbReference>
<evidence type="ECO:0000313" key="4">
    <source>
        <dbReference type="Proteomes" id="UP000287124"/>
    </source>
</evidence>
<dbReference type="Pfam" id="PF06985">
    <property type="entry name" value="HET"/>
    <property type="match status" value="1"/>
</dbReference>
<protein>
    <recommendedName>
        <fullName evidence="2">Heterokaryon incompatibility domain-containing protein</fullName>
    </recommendedName>
</protein>
<reference evidence="3 4" key="1">
    <citation type="submission" date="2017-06" db="EMBL/GenBank/DDBJ databases">
        <title>Comparative genomic analysis of Ambrosia Fusariam Clade fungi.</title>
        <authorList>
            <person name="Stajich J.E."/>
            <person name="Carrillo J."/>
            <person name="Kijimoto T."/>
            <person name="Eskalen A."/>
            <person name="O'Donnell K."/>
            <person name="Kasson M."/>
        </authorList>
    </citation>
    <scope>NUCLEOTIDE SEQUENCE [LARGE SCALE GENOMIC DNA]</scope>
    <source>
        <strain evidence="3 4">UCR1854</strain>
    </source>
</reference>
<accession>A0A430MAQ4</accession>
<evidence type="ECO:0000256" key="1">
    <source>
        <dbReference type="SAM" id="MobiDB-lite"/>
    </source>
</evidence>
<dbReference type="AlphaFoldDB" id="A0A430MAQ4"/>
<dbReference type="PANTHER" id="PTHR33112:SF16">
    <property type="entry name" value="HETEROKARYON INCOMPATIBILITY DOMAIN-CONTAINING PROTEIN"/>
    <property type="match status" value="1"/>
</dbReference>
<name>A0A430MAQ4_9HYPO</name>
<dbReference type="InterPro" id="IPR010730">
    <property type="entry name" value="HET"/>
</dbReference>